<feature type="transmembrane region" description="Helical" evidence="1">
    <location>
        <begin position="137"/>
        <end position="154"/>
    </location>
</feature>
<evidence type="ECO:0000313" key="4">
    <source>
        <dbReference type="Proteomes" id="UP000256708"/>
    </source>
</evidence>
<dbReference type="Proteomes" id="UP000256708">
    <property type="component" value="Unassembled WGS sequence"/>
</dbReference>
<feature type="transmembrane region" description="Helical" evidence="1">
    <location>
        <begin position="110"/>
        <end position="131"/>
    </location>
</feature>
<proteinExistence type="predicted"/>
<keyword evidence="4" id="KW-1185">Reference proteome</keyword>
<dbReference type="GO" id="GO:0004175">
    <property type="term" value="F:endopeptidase activity"/>
    <property type="evidence" value="ECO:0007669"/>
    <property type="project" value="UniProtKB-ARBA"/>
</dbReference>
<organism evidence="3 4">
    <name type="scientific">Pontibacter diazotrophicus</name>
    <dbReference type="NCBI Taxonomy" id="1400979"/>
    <lineage>
        <taxon>Bacteria</taxon>
        <taxon>Pseudomonadati</taxon>
        <taxon>Bacteroidota</taxon>
        <taxon>Cytophagia</taxon>
        <taxon>Cytophagales</taxon>
        <taxon>Hymenobacteraceae</taxon>
        <taxon>Pontibacter</taxon>
    </lineage>
</organism>
<evidence type="ECO:0000259" key="2">
    <source>
        <dbReference type="Pfam" id="PF02517"/>
    </source>
</evidence>
<sequence>MRYTISSYLYDFFYFIKKPNGFFYEKLPTTAKIKYLCFSFLLIFAGAFFSALLSQILKVSGIMPNFRNLAVPSLLKSYNIFIVYTIIVVIAPIIEELAFRALLIFSKFNLVISSGFLFYILIASFVGNGYLFNTATYYKIAGSIVTALLVNEVLSKENIYNNIKTIWENFFPVVFYTSAAIFAYLHLFNFGTVKLEKVLFSPIIVLPFFIYAIALGFVRIKLGLLWAVLLHVMLNFFVRIIQTV</sequence>
<comment type="caution">
    <text evidence="3">The sequence shown here is derived from an EMBL/GenBank/DDBJ whole genome shotgun (WGS) entry which is preliminary data.</text>
</comment>
<keyword evidence="3" id="KW-0645">Protease</keyword>
<feature type="transmembrane region" description="Helical" evidence="1">
    <location>
        <begin position="35"/>
        <end position="57"/>
    </location>
</feature>
<evidence type="ECO:0000313" key="3">
    <source>
        <dbReference type="EMBL" id="RDV11862.1"/>
    </source>
</evidence>
<reference evidence="4" key="1">
    <citation type="submission" date="2018-08" db="EMBL/GenBank/DDBJ databases">
        <authorList>
            <person name="Liu Z.-W."/>
            <person name="Du Z.-J."/>
        </authorList>
    </citation>
    <scope>NUCLEOTIDE SEQUENCE [LARGE SCALE GENOMIC DNA]</scope>
    <source>
        <strain evidence="4">H4X</strain>
    </source>
</reference>
<dbReference type="RefSeq" id="WP_115568028.1">
    <property type="nucleotide sequence ID" value="NZ_QRGR01000037.1"/>
</dbReference>
<dbReference type="EMBL" id="QRGR01000037">
    <property type="protein sequence ID" value="RDV11862.1"/>
    <property type="molecule type" value="Genomic_DNA"/>
</dbReference>
<dbReference type="GO" id="GO:0008237">
    <property type="term" value="F:metallopeptidase activity"/>
    <property type="evidence" value="ECO:0007669"/>
    <property type="project" value="UniProtKB-KW"/>
</dbReference>
<keyword evidence="3" id="KW-0482">Metalloprotease</keyword>
<feature type="transmembrane region" description="Helical" evidence="1">
    <location>
        <begin position="166"/>
        <end position="187"/>
    </location>
</feature>
<protein>
    <submittedName>
        <fullName evidence="3">CPBP family intramembrane metalloprotease</fullName>
    </submittedName>
</protein>
<dbReference type="InterPro" id="IPR003675">
    <property type="entry name" value="Rce1/LyrA-like_dom"/>
</dbReference>
<name>A0A3D8L4J5_9BACT</name>
<keyword evidence="1" id="KW-0812">Transmembrane</keyword>
<evidence type="ECO:0000256" key="1">
    <source>
        <dbReference type="SAM" id="Phobius"/>
    </source>
</evidence>
<keyword evidence="1" id="KW-0472">Membrane</keyword>
<dbReference type="GO" id="GO:0006508">
    <property type="term" value="P:proteolysis"/>
    <property type="evidence" value="ECO:0007669"/>
    <property type="project" value="UniProtKB-KW"/>
</dbReference>
<feature type="transmembrane region" description="Helical" evidence="1">
    <location>
        <begin position="77"/>
        <end position="98"/>
    </location>
</feature>
<keyword evidence="1" id="KW-1133">Transmembrane helix</keyword>
<dbReference type="OrthoDB" id="847268at2"/>
<gene>
    <name evidence="3" type="ORF">DXT99_23445</name>
</gene>
<dbReference type="GO" id="GO:0080120">
    <property type="term" value="P:CAAX-box protein maturation"/>
    <property type="evidence" value="ECO:0007669"/>
    <property type="project" value="UniProtKB-ARBA"/>
</dbReference>
<feature type="transmembrane region" description="Helical" evidence="1">
    <location>
        <begin position="199"/>
        <end position="217"/>
    </location>
</feature>
<accession>A0A3D8L4J5</accession>
<feature type="domain" description="CAAX prenyl protease 2/Lysostaphin resistance protein A-like" evidence="2">
    <location>
        <begin position="80"/>
        <end position="237"/>
    </location>
</feature>
<keyword evidence="3" id="KW-0378">Hydrolase</keyword>
<dbReference type="AlphaFoldDB" id="A0A3D8L4J5"/>
<dbReference type="Pfam" id="PF02517">
    <property type="entry name" value="Rce1-like"/>
    <property type="match status" value="1"/>
</dbReference>
<feature type="transmembrane region" description="Helical" evidence="1">
    <location>
        <begin position="224"/>
        <end position="241"/>
    </location>
</feature>